<dbReference type="PROSITE" id="PS00761">
    <property type="entry name" value="SPASE_I_3"/>
    <property type="match status" value="1"/>
</dbReference>
<gene>
    <name evidence="6" type="ORF">MNBD_NITROSPINAE02-919</name>
</gene>
<dbReference type="NCBIfam" id="TIGR02227">
    <property type="entry name" value="sigpep_I_bact"/>
    <property type="match status" value="1"/>
</dbReference>
<dbReference type="InterPro" id="IPR036286">
    <property type="entry name" value="LexA/Signal_pep-like_sf"/>
</dbReference>
<evidence type="ECO:0000256" key="2">
    <source>
        <dbReference type="ARBA" id="ARBA00009370"/>
    </source>
</evidence>
<dbReference type="PRINTS" id="PR00727">
    <property type="entry name" value="LEADERPTASE"/>
</dbReference>
<dbReference type="Pfam" id="PF10502">
    <property type="entry name" value="Peptidase_S26"/>
    <property type="match status" value="1"/>
</dbReference>
<dbReference type="InterPro" id="IPR019533">
    <property type="entry name" value="Peptidase_S26"/>
</dbReference>
<reference evidence="6" key="1">
    <citation type="submission" date="2018-06" db="EMBL/GenBank/DDBJ databases">
        <authorList>
            <person name="Zhirakovskaya E."/>
        </authorList>
    </citation>
    <scope>NUCLEOTIDE SEQUENCE</scope>
</reference>
<dbReference type="GO" id="GO:0006465">
    <property type="term" value="P:signal peptide processing"/>
    <property type="evidence" value="ECO:0007669"/>
    <property type="project" value="InterPro"/>
</dbReference>
<comment type="catalytic activity">
    <reaction evidence="1">
        <text>Cleavage of hydrophobic, N-terminal signal or leader sequences from secreted and periplasmic proteins.</text>
        <dbReference type="EC" id="3.4.21.89"/>
    </reaction>
</comment>
<dbReference type="InterPro" id="IPR000223">
    <property type="entry name" value="Pept_S26A_signal_pept_1"/>
</dbReference>
<evidence type="ECO:0000313" key="6">
    <source>
        <dbReference type="EMBL" id="VAX19465.1"/>
    </source>
</evidence>
<protein>
    <recommendedName>
        <fullName evidence="3">signal peptidase I</fullName>
        <ecNumber evidence="3">3.4.21.89</ecNumber>
    </recommendedName>
</protein>
<dbReference type="InterPro" id="IPR019758">
    <property type="entry name" value="Pept_S26A_signal_pept_1_CS"/>
</dbReference>
<evidence type="ECO:0000256" key="3">
    <source>
        <dbReference type="ARBA" id="ARBA00013208"/>
    </source>
</evidence>
<dbReference type="GO" id="GO:0009003">
    <property type="term" value="F:signal peptidase activity"/>
    <property type="evidence" value="ECO:0007669"/>
    <property type="project" value="UniProtKB-EC"/>
</dbReference>
<proteinExistence type="inferred from homology"/>
<sequence>MNSENMDQGGASLWKEYLKAGIVAILLALFIRTYVAQAFKIPSESMLNTLKVGDHLLVNKMVYRFWEPERGDIMVFQYPLDPSRDFVKRVVGLSGEVIEMKNSVIYINGKPLKEPYAIYDNTLTFHGMENSFPPRKVPQGYLFMMGDNRSNSQDSRVWGPLDKSLIHGKVFIIHWAWEDNTWRVRWDRLGKLFG</sequence>
<organism evidence="6">
    <name type="scientific">hydrothermal vent metagenome</name>
    <dbReference type="NCBI Taxonomy" id="652676"/>
    <lineage>
        <taxon>unclassified sequences</taxon>
        <taxon>metagenomes</taxon>
        <taxon>ecological metagenomes</taxon>
    </lineage>
</organism>
<dbReference type="AlphaFoldDB" id="A0A3B1CKS0"/>
<evidence type="ECO:0000259" key="5">
    <source>
        <dbReference type="Pfam" id="PF10502"/>
    </source>
</evidence>
<feature type="domain" description="Peptidase S26" evidence="5">
    <location>
        <begin position="14"/>
        <end position="175"/>
    </location>
</feature>
<dbReference type="EC" id="3.4.21.89" evidence="3"/>
<evidence type="ECO:0000256" key="1">
    <source>
        <dbReference type="ARBA" id="ARBA00000677"/>
    </source>
</evidence>
<name>A0A3B1CKS0_9ZZZZ</name>
<comment type="similarity">
    <text evidence="2">Belongs to the peptidase S26 family.</text>
</comment>
<dbReference type="PANTHER" id="PTHR43390:SF1">
    <property type="entry name" value="CHLOROPLAST PROCESSING PEPTIDASE"/>
    <property type="match status" value="1"/>
</dbReference>
<dbReference type="PANTHER" id="PTHR43390">
    <property type="entry name" value="SIGNAL PEPTIDASE I"/>
    <property type="match status" value="1"/>
</dbReference>
<accession>A0A3B1CKS0</accession>
<evidence type="ECO:0000256" key="4">
    <source>
        <dbReference type="ARBA" id="ARBA00022801"/>
    </source>
</evidence>
<keyword evidence="4 6" id="KW-0378">Hydrolase</keyword>
<dbReference type="EMBL" id="UOGE01000046">
    <property type="protein sequence ID" value="VAX19465.1"/>
    <property type="molecule type" value="Genomic_DNA"/>
</dbReference>
<dbReference type="Gene3D" id="2.10.109.10">
    <property type="entry name" value="Umud Fragment, subunit A"/>
    <property type="match status" value="1"/>
</dbReference>
<dbReference type="CDD" id="cd06530">
    <property type="entry name" value="S26_SPase_I"/>
    <property type="match status" value="1"/>
</dbReference>
<dbReference type="SUPFAM" id="SSF51306">
    <property type="entry name" value="LexA/Signal peptidase"/>
    <property type="match status" value="1"/>
</dbReference>
<dbReference type="GO" id="GO:0004252">
    <property type="term" value="F:serine-type endopeptidase activity"/>
    <property type="evidence" value="ECO:0007669"/>
    <property type="project" value="InterPro"/>
</dbReference>
<dbReference type="GO" id="GO:0016020">
    <property type="term" value="C:membrane"/>
    <property type="evidence" value="ECO:0007669"/>
    <property type="project" value="InterPro"/>
</dbReference>